<dbReference type="OrthoDB" id="6889381at2"/>
<keyword evidence="2" id="KW-1185">Reference proteome</keyword>
<dbReference type="HOGENOM" id="CLU_1804521_0_0_6"/>
<evidence type="ECO:0000313" key="2">
    <source>
        <dbReference type="Proteomes" id="UP000000686"/>
    </source>
</evidence>
<accession>F6ADB9</accession>
<dbReference type="AlphaFoldDB" id="F6ADB9"/>
<reference evidence="1 2" key="1">
    <citation type="submission" date="2011-04" db="EMBL/GenBank/DDBJ databases">
        <title>Complete sequence of Pseudomonas fulva 12-X.</title>
        <authorList>
            <consortium name="US DOE Joint Genome Institute"/>
            <person name="Lucas S."/>
            <person name="Han J."/>
            <person name="Lapidus A."/>
            <person name="Cheng J.-F."/>
            <person name="Goodwin L."/>
            <person name="Pitluck S."/>
            <person name="Peters L."/>
            <person name="Mikhailova N."/>
            <person name="Pagani I."/>
            <person name="Davenport K."/>
            <person name="Han C."/>
            <person name="Tapia R."/>
            <person name="Land M."/>
            <person name="Hauser L."/>
            <person name="Kyrpides N."/>
            <person name="Ivanova N."/>
            <person name="Pagani I."/>
            <person name="Lcollab F.I."/>
            <person name="Woyke T."/>
        </authorList>
    </citation>
    <scope>NUCLEOTIDE SEQUENCE [LARGE SCALE GENOMIC DNA]</scope>
    <source>
        <strain evidence="2">12-X</strain>
    </source>
</reference>
<proteinExistence type="predicted"/>
<dbReference type="KEGG" id="pfv:Psefu_3534"/>
<organism evidence="1 2">
    <name type="scientific">Pseudomonas fulva (strain 12-X)</name>
    <dbReference type="NCBI Taxonomy" id="743720"/>
    <lineage>
        <taxon>Bacteria</taxon>
        <taxon>Pseudomonadati</taxon>
        <taxon>Pseudomonadota</taxon>
        <taxon>Gammaproteobacteria</taxon>
        <taxon>Pseudomonadales</taxon>
        <taxon>Pseudomonadaceae</taxon>
        <taxon>Pseudomonas</taxon>
    </lineage>
</organism>
<evidence type="ECO:0000313" key="1">
    <source>
        <dbReference type="EMBL" id="AEF23496.1"/>
    </source>
</evidence>
<sequence>MFEVISRIPGDTGIAAQKAGAPSAASAALYDQILRSVLREMESAIAQHSAPALVTSTPTAMPADEAPMQGMRTLEDVMMQRQFICSLNDVGTALPLEEMALQQNLLAPPGNAENAASNPLLEESLAPWELLMGQLTLQQRLTR</sequence>
<dbReference type="EMBL" id="CP002727">
    <property type="protein sequence ID" value="AEF23496.1"/>
    <property type="molecule type" value="Genomic_DNA"/>
</dbReference>
<gene>
    <name evidence="1" type="ordered locus">Psefu_3534</name>
</gene>
<dbReference type="Proteomes" id="UP000000686">
    <property type="component" value="Chromosome"/>
</dbReference>
<name>F6ADB9_PSEF1</name>
<protein>
    <submittedName>
        <fullName evidence="1">Peptidoglycan-binding LysM</fullName>
    </submittedName>
</protein>
<dbReference type="RefSeq" id="WP_013792620.1">
    <property type="nucleotide sequence ID" value="NC_015556.1"/>
</dbReference>